<dbReference type="GO" id="GO:0060320">
    <property type="term" value="P:rejection of self pollen"/>
    <property type="evidence" value="ECO:0007669"/>
    <property type="project" value="UniProtKB-KW"/>
</dbReference>
<dbReference type="KEGG" id="mcha:111013499"/>
<keyword evidence="4 6" id="KW-0964">Secreted</keyword>
<accession>A0A6J1CQW3</accession>
<dbReference type="GeneID" id="111013499"/>
<evidence type="ECO:0000256" key="2">
    <source>
        <dbReference type="ARBA" id="ARBA00005581"/>
    </source>
</evidence>
<evidence type="ECO:0000256" key="5">
    <source>
        <dbReference type="ARBA" id="ARBA00022729"/>
    </source>
</evidence>
<sequence length="143" mass="16539">MDGPKKLLILVAMVLVCSSTTTAHSTWPNKWRVDIVNGLSSGQTLFIHCKSKDDDLGIHNLAVGAKFGWNFRDNLWGTTLFWCYMRKPDNANASFEVYWDDKSKEQWLYNFCNWEDCIWTAKDDGIYIKNILGNKDELAHKWG</sequence>
<reference evidence="8" key="1">
    <citation type="submission" date="2025-08" db="UniProtKB">
        <authorList>
            <consortium name="RefSeq"/>
        </authorList>
    </citation>
    <scope>IDENTIFICATION</scope>
    <source>
        <strain evidence="8">OHB3-1</strain>
    </source>
</reference>
<feature type="chain" id="PRO_5027139469" description="S-protein homolog" evidence="6">
    <location>
        <begin position="24"/>
        <end position="143"/>
    </location>
</feature>
<evidence type="ECO:0000256" key="4">
    <source>
        <dbReference type="ARBA" id="ARBA00022525"/>
    </source>
</evidence>
<dbReference type="InterPro" id="IPR010264">
    <property type="entry name" value="Self-incomp_S1"/>
</dbReference>
<dbReference type="PANTHER" id="PTHR31232">
    <property type="match status" value="1"/>
</dbReference>
<dbReference type="AlphaFoldDB" id="A0A6J1CQW3"/>
<keyword evidence="5 6" id="KW-0732">Signal</keyword>
<proteinExistence type="inferred from homology"/>
<comment type="subcellular location">
    <subcellularLocation>
        <location evidence="1 6">Secreted</location>
    </subcellularLocation>
</comment>
<dbReference type="GO" id="GO:0005576">
    <property type="term" value="C:extracellular region"/>
    <property type="evidence" value="ECO:0007669"/>
    <property type="project" value="UniProtKB-SubCell"/>
</dbReference>
<gene>
    <name evidence="8" type="primary">LOC111013499</name>
</gene>
<protein>
    <recommendedName>
        <fullName evidence="6">S-protein homolog</fullName>
    </recommendedName>
</protein>
<name>A0A6J1CQW3_MOMCH</name>
<comment type="similarity">
    <text evidence="2 6">Belongs to the plant self-incompatibility (S1) protein family.</text>
</comment>
<dbReference type="Pfam" id="PF05938">
    <property type="entry name" value="Self-incomp_S1"/>
    <property type="match status" value="1"/>
</dbReference>
<keyword evidence="7" id="KW-1185">Reference proteome</keyword>
<keyword evidence="3 6" id="KW-0713">Self-incompatibility</keyword>
<evidence type="ECO:0000313" key="7">
    <source>
        <dbReference type="Proteomes" id="UP000504603"/>
    </source>
</evidence>
<dbReference type="PANTHER" id="PTHR31232:SF156">
    <property type="entry name" value="PLANT SELF-INCOMPATIBILITY PROTEIN S1 FAMILY-RELATED"/>
    <property type="match status" value="1"/>
</dbReference>
<dbReference type="OrthoDB" id="1727555at2759"/>
<feature type="signal peptide" evidence="6">
    <location>
        <begin position="1"/>
        <end position="23"/>
    </location>
</feature>
<evidence type="ECO:0000256" key="1">
    <source>
        <dbReference type="ARBA" id="ARBA00004613"/>
    </source>
</evidence>
<evidence type="ECO:0000313" key="8">
    <source>
        <dbReference type="RefSeq" id="XP_022143641.1"/>
    </source>
</evidence>
<evidence type="ECO:0000256" key="6">
    <source>
        <dbReference type="RuleBase" id="RU367044"/>
    </source>
</evidence>
<dbReference type="Proteomes" id="UP000504603">
    <property type="component" value="Unplaced"/>
</dbReference>
<dbReference type="RefSeq" id="XP_022143641.1">
    <property type="nucleotide sequence ID" value="XM_022287949.1"/>
</dbReference>
<organism evidence="7 8">
    <name type="scientific">Momordica charantia</name>
    <name type="common">Bitter gourd</name>
    <name type="synonym">Balsam pear</name>
    <dbReference type="NCBI Taxonomy" id="3673"/>
    <lineage>
        <taxon>Eukaryota</taxon>
        <taxon>Viridiplantae</taxon>
        <taxon>Streptophyta</taxon>
        <taxon>Embryophyta</taxon>
        <taxon>Tracheophyta</taxon>
        <taxon>Spermatophyta</taxon>
        <taxon>Magnoliopsida</taxon>
        <taxon>eudicotyledons</taxon>
        <taxon>Gunneridae</taxon>
        <taxon>Pentapetalae</taxon>
        <taxon>rosids</taxon>
        <taxon>fabids</taxon>
        <taxon>Cucurbitales</taxon>
        <taxon>Cucurbitaceae</taxon>
        <taxon>Momordiceae</taxon>
        <taxon>Momordica</taxon>
    </lineage>
</organism>
<evidence type="ECO:0000256" key="3">
    <source>
        <dbReference type="ARBA" id="ARBA00022471"/>
    </source>
</evidence>